<evidence type="ECO:0008006" key="3">
    <source>
        <dbReference type="Google" id="ProtNLM"/>
    </source>
</evidence>
<dbReference type="EMBL" id="CP003108">
    <property type="protein sequence ID" value="AET69773.1"/>
    <property type="molecule type" value="Genomic_DNA"/>
</dbReference>
<accession>G7WJB4</accession>
<name>G7WJB4_DESOD</name>
<dbReference type="OrthoDB" id="9802385at2"/>
<organism evidence="1 2">
    <name type="scientific">Desulfosporosinus orientis (strain ATCC 19365 / DSM 765 / NCIMB 8382 / VKM B-1628 / Singapore I)</name>
    <name type="common">Desulfotomaculum orientis</name>
    <dbReference type="NCBI Taxonomy" id="768706"/>
    <lineage>
        <taxon>Bacteria</taxon>
        <taxon>Bacillati</taxon>
        <taxon>Bacillota</taxon>
        <taxon>Clostridia</taxon>
        <taxon>Eubacteriales</taxon>
        <taxon>Desulfitobacteriaceae</taxon>
        <taxon>Desulfosporosinus</taxon>
    </lineage>
</organism>
<evidence type="ECO:0000313" key="1">
    <source>
        <dbReference type="EMBL" id="AET69773.1"/>
    </source>
</evidence>
<sequence>MLNKAIEIATRAHAGQVDKAGEPYILHPLRVMLSRENELERICAVLHDVVEDSDVSFDDLRKEGFSEEVIVVLDCLTKCKGESYYEFIARILGNETACHVKLADLCDNMNLSRIENPTEKDEARIKKYNEAAERIMDVLSLRQR</sequence>
<dbReference type="GO" id="GO:0008893">
    <property type="term" value="F:guanosine-3',5'-bis(diphosphate) 3'-diphosphatase activity"/>
    <property type="evidence" value="ECO:0007669"/>
    <property type="project" value="TreeGrafter"/>
</dbReference>
<dbReference type="eggNOG" id="COG0317">
    <property type="taxonomic scope" value="Bacteria"/>
</dbReference>
<dbReference type="SUPFAM" id="SSF109604">
    <property type="entry name" value="HD-domain/PDEase-like"/>
    <property type="match status" value="1"/>
</dbReference>
<dbReference type="STRING" id="768706.Desor_4346"/>
<dbReference type="InterPro" id="IPR052194">
    <property type="entry name" value="MESH1"/>
</dbReference>
<dbReference type="Gene3D" id="1.10.3210.10">
    <property type="entry name" value="Hypothetical protein af1432"/>
    <property type="match status" value="1"/>
</dbReference>
<dbReference type="PANTHER" id="PTHR46246">
    <property type="entry name" value="GUANOSINE-3',5'-BIS(DIPHOSPHATE) 3'-PYROPHOSPHOHYDROLASE MESH1"/>
    <property type="match status" value="1"/>
</dbReference>
<keyword evidence="2" id="KW-1185">Reference proteome</keyword>
<proteinExistence type="predicted"/>
<reference evidence="2" key="1">
    <citation type="submission" date="2011-11" db="EMBL/GenBank/DDBJ databases">
        <title>Complete sequence of Desulfosporosinus orientis DSM 765.</title>
        <authorList>
            <person name="Lucas S."/>
            <person name="Han J."/>
            <person name="Lapidus A."/>
            <person name="Cheng J.-F."/>
            <person name="Goodwin L."/>
            <person name="Pitluck S."/>
            <person name="Peters L."/>
            <person name="Ovchinnikova G."/>
            <person name="Teshima H."/>
            <person name="Detter J.C."/>
            <person name="Han C."/>
            <person name="Tapia R."/>
            <person name="Land M."/>
            <person name="Hauser L."/>
            <person name="Kyrpides N."/>
            <person name="Ivanova N."/>
            <person name="Pagani I."/>
            <person name="Pester M."/>
            <person name="Spring S."/>
            <person name="Ollivier B."/>
            <person name="Rattei T."/>
            <person name="Klenk H.-P."/>
            <person name="Wagner M."/>
            <person name="Loy A."/>
            <person name="Woyke T."/>
        </authorList>
    </citation>
    <scope>NUCLEOTIDE SEQUENCE [LARGE SCALE GENOMIC DNA]</scope>
    <source>
        <strain evidence="2">ATCC 19365 / DSM 765 / NCIMB 8382 / VKM B-1628</strain>
    </source>
</reference>
<gene>
    <name evidence="1" type="ordered locus">Desor_4346</name>
</gene>
<dbReference type="KEGG" id="dor:Desor_4346"/>
<dbReference type="PATRIC" id="fig|768706.3.peg.4409"/>
<dbReference type="PANTHER" id="PTHR46246:SF1">
    <property type="entry name" value="GUANOSINE-3',5'-BIS(DIPHOSPHATE) 3'-PYROPHOSPHOHYDROLASE MESH1"/>
    <property type="match status" value="1"/>
</dbReference>
<dbReference type="RefSeq" id="WP_014186580.1">
    <property type="nucleotide sequence ID" value="NC_016584.1"/>
</dbReference>
<dbReference type="AlphaFoldDB" id="G7WJB4"/>
<reference evidence="1 2" key="2">
    <citation type="journal article" date="2012" name="J. Bacteriol.">
        <title>Complete genome sequences of Desulfosporosinus orientis DSM765T, Desulfosporosinus youngiae DSM17734T, Desulfosporosinus meridiei DSM13257T, and Desulfosporosinus acidiphilus DSM22704T.</title>
        <authorList>
            <person name="Pester M."/>
            <person name="Brambilla E."/>
            <person name="Alazard D."/>
            <person name="Rattei T."/>
            <person name="Weinmaier T."/>
            <person name="Han J."/>
            <person name="Lucas S."/>
            <person name="Lapidus A."/>
            <person name="Cheng J.F."/>
            <person name="Goodwin L."/>
            <person name="Pitluck S."/>
            <person name="Peters L."/>
            <person name="Ovchinnikova G."/>
            <person name="Teshima H."/>
            <person name="Detter J.C."/>
            <person name="Han C.S."/>
            <person name="Tapia R."/>
            <person name="Land M.L."/>
            <person name="Hauser L."/>
            <person name="Kyrpides N.C."/>
            <person name="Ivanova N.N."/>
            <person name="Pagani I."/>
            <person name="Huntmann M."/>
            <person name="Wei C.L."/>
            <person name="Davenport K.W."/>
            <person name="Daligault H."/>
            <person name="Chain P.S."/>
            <person name="Chen A."/>
            <person name="Mavromatis K."/>
            <person name="Markowitz V."/>
            <person name="Szeto E."/>
            <person name="Mikhailova N."/>
            <person name="Pati A."/>
            <person name="Wagner M."/>
            <person name="Woyke T."/>
            <person name="Ollivier B."/>
            <person name="Klenk H.P."/>
            <person name="Spring S."/>
            <person name="Loy A."/>
        </authorList>
    </citation>
    <scope>NUCLEOTIDE SEQUENCE [LARGE SCALE GENOMIC DNA]</scope>
    <source>
        <strain evidence="2">ATCC 19365 / DSM 765 / NCIMB 8382 / VKM B-1628</strain>
    </source>
</reference>
<dbReference type="HOGENOM" id="CLU_109398_2_0_9"/>
<protein>
    <recommendedName>
        <fullName evidence="3">Guanosine polyphosphate synthetase/pyrophosphohydrolase</fullName>
    </recommendedName>
</protein>
<dbReference type="Proteomes" id="UP000006346">
    <property type="component" value="Chromosome"/>
</dbReference>
<evidence type="ECO:0000313" key="2">
    <source>
        <dbReference type="Proteomes" id="UP000006346"/>
    </source>
</evidence>